<accession>A0A060RGF2</accession>
<dbReference type="Proteomes" id="UP000182764">
    <property type="component" value="Unassembled WGS sequence"/>
</dbReference>
<evidence type="ECO:0000313" key="4">
    <source>
        <dbReference type="EMBL" id="SEM21780.1"/>
    </source>
</evidence>
<reference evidence="3 5" key="1">
    <citation type="submission" date="2014-02" db="EMBL/GenBank/DDBJ databases">
        <authorList>
            <person name="Manrique M."/>
        </authorList>
    </citation>
    <scope>NUCLEOTIDE SEQUENCE [LARGE SCALE GENOMIC DNA]</scope>
    <source>
        <strain evidence="3 5">LMG17956</strain>
    </source>
</reference>
<name>A0A060RGF2_9STRE</name>
<evidence type="ECO:0000313" key="5">
    <source>
        <dbReference type="Proteomes" id="UP000027584"/>
    </source>
</evidence>
<reference evidence="3 5" key="2">
    <citation type="submission" date="2014-05" db="EMBL/GenBank/DDBJ databases">
        <title>Genome sequence of Streptococcus gallolyticus.</title>
        <authorList>
            <person name="Del Campo R."/>
        </authorList>
    </citation>
    <scope>NUCLEOTIDE SEQUENCE [LARGE SCALE GENOMIC DNA]</scope>
    <source>
        <strain evidence="3 5">LMG17956</strain>
    </source>
</reference>
<evidence type="ECO:0000313" key="3">
    <source>
        <dbReference type="EMBL" id="CDO17651.1"/>
    </source>
</evidence>
<gene>
    <name evidence="3" type="ORF">BN963_SGAL_00844</name>
    <name evidence="4" type="ORF">SAMN04487839_10662</name>
</gene>
<protein>
    <recommendedName>
        <fullName evidence="7">Signal peptide containing protein</fullName>
    </recommendedName>
</protein>
<dbReference type="RefSeq" id="WP_039693543.1">
    <property type="nucleotide sequence ID" value="NZ_FNUH01000007.1"/>
</dbReference>
<dbReference type="EMBL" id="FOBM01000006">
    <property type="protein sequence ID" value="SEM21780.1"/>
    <property type="molecule type" value="Genomic_DNA"/>
</dbReference>
<reference evidence="4 6" key="3">
    <citation type="submission" date="2016-10" db="EMBL/GenBank/DDBJ databases">
        <authorList>
            <person name="de Groot N.N."/>
        </authorList>
    </citation>
    <scope>NUCLEOTIDE SEQUENCE [LARGE SCALE GENOMIC DNA]</scope>
    <source>
        <strain evidence="4 6">VTM1R29</strain>
    </source>
</reference>
<feature type="transmembrane region" description="Helical" evidence="2">
    <location>
        <begin position="66"/>
        <end position="86"/>
    </location>
</feature>
<dbReference type="EMBL" id="CCBC010000133">
    <property type="protein sequence ID" value="CDO17651.1"/>
    <property type="molecule type" value="Genomic_DNA"/>
</dbReference>
<organism evidence="3 5">
    <name type="scientific">Streptococcus gallolyticus</name>
    <dbReference type="NCBI Taxonomy" id="315405"/>
    <lineage>
        <taxon>Bacteria</taxon>
        <taxon>Bacillati</taxon>
        <taxon>Bacillota</taxon>
        <taxon>Bacilli</taxon>
        <taxon>Lactobacillales</taxon>
        <taxon>Streptococcaceae</taxon>
        <taxon>Streptococcus</taxon>
    </lineage>
</organism>
<feature type="region of interest" description="Disordered" evidence="1">
    <location>
        <begin position="97"/>
        <end position="130"/>
    </location>
</feature>
<keyword evidence="2" id="KW-0812">Transmembrane</keyword>
<dbReference type="AlphaFoldDB" id="A0A060RGF2"/>
<sequence>MEFEKENLKRKNDESKDALKSKYLKNQIFQLDLELSQVTDEDEKKRLEALRNVYVEKLQENKKRRLIRILLISPLVFLALIILYLVTAFNRETTANNKAEWSPSTTATSTSTSSSSSSSSTSETKTSSTIKQGVPAELVGNWKTADYGGVILTISEDGTMTKNQSNYIVTERVSGYEEVAQGVYRFYPANGSDDEAVGALILGGVGGTYQTTPKFASGIYVKNGYIYPQFWTTTSSKFTYSLNTNLKLVPTDQAAVADAIDTKNLTTEQVEAWVLAIYASQNQLSDEDKEDYFVNVKAYDDNLVYASVRKNSDSKTRLALYRVNADGYLEQGTLEATNWSVVSTAYVE</sequence>
<dbReference type="Proteomes" id="UP000027584">
    <property type="component" value="Unassembled WGS sequence"/>
</dbReference>
<keyword evidence="2" id="KW-1133">Transmembrane helix</keyword>
<proteinExistence type="predicted"/>
<keyword evidence="2" id="KW-0472">Membrane</keyword>
<evidence type="ECO:0000313" key="6">
    <source>
        <dbReference type="Proteomes" id="UP000182764"/>
    </source>
</evidence>
<feature type="compositionally biased region" description="Low complexity" evidence="1">
    <location>
        <begin position="102"/>
        <end position="129"/>
    </location>
</feature>
<evidence type="ECO:0000256" key="2">
    <source>
        <dbReference type="SAM" id="Phobius"/>
    </source>
</evidence>
<evidence type="ECO:0008006" key="7">
    <source>
        <dbReference type="Google" id="ProtNLM"/>
    </source>
</evidence>
<evidence type="ECO:0000256" key="1">
    <source>
        <dbReference type="SAM" id="MobiDB-lite"/>
    </source>
</evidence>